<evidence type="ECO:0000256" key="4">
    <source>
        <dbReference type="ARBA" id="ARBA00022764"/>
    </source>
</evidence>
<dbReference type="PANTHER" id="PTHR30222">
    <property type="entry name" value="SPERMIDINE/PUTRESCINE-BINDING PERIPLASMIC PROTEIN"/>
    <property type="match status" value="1"/>
</dbReference>
<keyword evidence="8" id="KW-1185">Reference proteome</keyword>
<dbReference type="Pfam" id="PF13416">
    <property type="entry name" value="SBP_bac_8"/>
    <property type="match status" value="1"/>
</dbReference>
<organism evidence="7 8">
    <name type="scientific">Marinomonas arenicola</name>
    <dbReference type="NCBI Taxonomy" id="569601"/>
    <lineage>
        <taxon>Bacteria</taxon>
        <taxon>Pseudomonadati</taxon>
        <taxon>Pseudomonadota</taxon>
        <taxon>Gammaproteobacteria</taxon>
        <taxon>Oceanospirillales</taxon>
        <taxon>Oceanospirillaceae</taxon>
        <taxon>Marinomonas</taxon>
    </lineage>
</organism>
<comment type="caution">
    <text evidence="7">The sequence shown here is derived from an EMBL/GenBank/DDBJ whole genome shotgun (WGS) entry which is preliminary data.</text>
</comment>
<dbReference type="InterPro" id="IPR001188">
    <property type="entry name" value="Sperm_putr-bd"/>
</dbReference>
<name>A0ABU9FZ98_9GAMM</name>
<keyword evidence="4 5" id="KW-0574">Periplasm</keyword>
<dbReference type="Gene3D" id="3.40.190.10">
    <property type="entry name" value="Periplasmic binding protein-like II"/>
    <property type="match status" value="2"/>
</dbReference>
<reference evidence="7 8" key="1">
    <citation type="submission" date="2024-02" db="EMBL/GenBank/DDBJ databases">
        <title>Bacteria isolated from the canopy kelp, Nereocystis luetkeana.</title>
        <authorList>
            <person name="Pfister C.A."/>
            <person name="Younker I.T."/>
            <person name="Light S.H."/>
        </authorList>
    </citation>
    <scope>NUCLEOTIDE SEQUENCE [LARGE SCALE GENOMIC DNA]</scope>
    <source>
        <strain evidence="7 8">TI.4.07</strain>
    </source>
</reference>
<evidence type="ECO:0000256" key="6">
    <source>
        <dbReference type="SAM" id="SignalP"/>
    </source>
</evidence>
<dbReference type="SUPFAM" id="SSF53850">
    <property type="entry name" value="Periplasmic binding protein-like II"/>
    <property type="match status" value="1"/>
</dbReference>
<comment type="function">
    <text evidence="5">Required for the activity of the bacterial periplasmic transport system of putrescine.</text>
</comment>
<evidence type="ECO:0000313" key="7">
    <source>
        <dbReference type="EMBL" id="MEL0611551.1"/>
    </source>
</evidence>
<evidence type="ECO:0000256" key="5">
    <source>
        <dbReference type="PIRNR" id="PIRNR019574"/>
    </source>
</evidence>
<dbReference type="InterPro" id="IPR006059">
    <property type="entry name" value="SBP"/>
</dbReference>
<sequence length="364" mass="39994">MKISHACLSAVCAAVISGSVVAEDKVLNIYNWSDYVSPDTVANFEKETGIKVNYDVYDSNEALEAKLMAGSSGYDLVFPSNSFFERQVKAGAYQAIDKSKLSNYKNIDQQLAGKVARHDEGNKHNVPYAWGTVGIGYNVDMVKARLGEDFQLDSLDMLLKPEVAAKLQDCGIAILDSPAEVMSIVNNYIGEDPNSESMSDLKASDKVLAEARPYYKYFHSSQYISDLANGDICVALGYNGDLLQAKDRAEEAGQGVNISFSIPKEGTLLWFDLMAIPADAPHPEAAMQYINYILRGDVAASLSNYVFYAVPNTAATPMLDAEISENKGIYPIQTVKDKLFIQVAHTPKFDRSLTRTWSNIKTGR</sequence>
<feature type="chain" id="PRO_5047221381" description="Putrescine-binding periplasmic protein" evidence="6">
    <location>
        <begin position="23"/>
        <end position="364"/>
    </location>
</feature>
<keyword evidence="3 6" id="KW-0732">Signal</keyword>
<evidence type="ECO:0000256" key="1">
    <source>
        <dbReference type="ARBA" id="ARBA00004418"/>
    </source>
</evidence>
<keyword evidence="2 5" id="KW-0813">Transport</keyword>
<dbReference type="Proteomes" id="UP001379949">
    <property type="component" value="Unassembled WGS sequence"/>
</dbReference>
<proteinExistence type="inferred from homology"/>
<dbReference type="EMBL" id="JBAKAR010000001">
    <property type="protein sequence ID" value="MEL0611551.1"/>
    <property type="molecule type" value="Genomic_DNA"/>
</dbReference>
<dbReference type="PIRSF" id="PIRSF019574">
    <property type="entry name" value="Periplasmic_polyamine_BP"/>
    <property type="match status" value="1"/>
</dbReference>
<dbReference type="PANTHER" id="PTHR30222:SF12">
    <property type="entry name" value="NORSPERMIDINE SENSOR"/>
    <property type="match status" value="1"/>
</dbReference>
<dbReference type="CDD" id="cd13659">
    <property type="entry name" value="PBP2_PotF"/>
    <property type="match status" value="1"/>
</dbReference>
<comment type="subcellular location">
    <subcellularLocation>
        <location evidence="1 5">Periplasm</location>
    </subcellularLocation>
</comment>
<comment type="similarity">
    <text evidence="5">Belongs to the bacterial solute-binding protein PotD/PotF family.</text>
</comment>
<evidence type="ECO:0000256" key="3">
    <source>
        <dbReference type="ARBA" id="ARBA00022729"/>
    </source>
</evidence>
<gene>
    <name evidence="7" type="ORF">V6242_00220</name>
</gene>
<evidence type="ECO:0000256" key="2">
    <source>
        <dbReference type="ARBA" id="ARBA00022448"/>
    </source>
</evidence>
<dbReference type="RefSeq" id="WP_341565957.1">
    <property type="nucleotide sequence ID" value="NZ_JBAKAR010000001.1"/>
</dbReference>
<dbReference type="PRINTS" id="PR00909">
    <property type="entry name" value="SPERMDNBNDNG"/>
</dbReference>
<feature type="signal peptide" evidence="6">
    <location>
        <begin position="1"/>
        <end position="22"/>
    </location>
</feature>
<evidence type="ECO:0000313" key="8">
    <source>
        <dbReference type="Proteomes" id="UP001379949"/>
    </source>
</evidence>
<protein>
    <recommendedName>
        <fullName evidence="5">Putrescine-binding periplasmic protein</fullName>
    </recommendedName>
</protein>
<accession>A0ABU9FZ98</accession>